<evidence type="ECO:0000256" key="2">
    <source>
        <dbReference type="ARBA" id="ARBA00007186"/>
    </source>
</evidence>
<dbReference type="PANTHER" id="PTHR31776">
    <property type="entry name" value="ALPHA-L-ARABINOFURANOSIDASE 1"/>
    <property type="match status" value="1"/>
</dbReference>
<dbReference type="Pfam" id="PF22848">
    <property type="entry name" value="ASD1_dom"/>
    <property type="match status" value="1"/>
</dbReference>
<evidence type="ECO:0000313" key="7">
    <source>
        <dbReference type="EMBL" id="HIU56634.1"/>
    </source>
</evidence>
<evidence type="ECO:0000259" key="6">
    <source>
        <dbReference type="SMART" id="SM00813"/>
    </source>
</evidence>
<evidence type="ECO:0000256" key="4">
    <source>
        <dbReference type="ARBA" id="ARBA00022729"/>
    </source>
</evidence>
<accession>A0A9D1MAI1</accession>
<evidence type="ECO:0000256" key="3">
    <source>
        <dbReference type="ARBA" id="ARBA00012670"/>
    </source>
</evidence>
<dbReference type="InterPro" id="IPR013780">
    <property type="entry name" value="Glyco_hydro_b"/>
</dbReference>
<keyword evidence="5" id="KW-0378">Hydrolase</keyword>
<comment type="caution">
    <text evidence="7">The sequence shown here is derived from an EMBL/GenBank/DDBJ whole genome shotgun (WGS) entry which is preliminary data.</text>
</comment>
<sequence length="775" mass="87043">MNKIIVTDRRGARFGDFYGIFFEDLNHAADGGLYAETIRNRSFEFSPIDDPTYNGLTAWTAYEPEGTKVSLSVSRKAPASERAPHYLVLDVITDGTAAGVKNEGYNSGIPLYMGKSYKLKLRARADKETAVKVSIVSAVGDVYDSASFMLGSEWSEYSAVLTAAKDDHSARLLISMDTTGRACFDFISLFPEDTYRGRENGLRRDIAEYLEALHPKFMRFPGGCLIHDGSLNKDDRDSTYRWKNTLGDVMNRPPRRNNWRYNQTLGLGYYEYFLFCEDIGAEPLPVLPAGYNPHSGQGVPIDELGEWIDDALDLIEFANGGIDTEWGGVRASLGHPEPFGLKYIAIGNEEVGQGFFDRYDYFHKAIRDRYPEIKIINSAGPFNHGSEYDRGWASAKKNGSDIIDEHYYMTPEWFITNYDRYADFPADGTKVFLGEYASWGNKYYNAVAEAAFMTGLENAAHAVELVCYAPLLCNAQYVNWEPDMIWFDNHRVFGSANYYVQKLFMNNLPTYLLETEKEGLDSCRVIGPETIGGGLEITADRCSARFYDIKVTDIETGACIPCVDMALENESREIGSIDSRHYTVEFTAVRNYGDLGFKLAFAVRGEKDRIVWSIGGWQNQDCCIDKFEGHASCLTQSRFSVETGVEYKLKLEIDGRHITTYVNGVKMNDVEDRRQVNEELYFTAGIDDNTGEVIVKAVNVNETPVTAAVQCPFEGRVTAAVTELSGYGKDDMNSFEEPKKVYPTQKTVTGENGAIEYEFPPLCVTIFRIAKLENT</sequence>
<dbReference type="Gene3D" id="2.60.40.1180">
    <property type="entry name" value="Golgi alpha-mannosidase II"/>
    <property type="match status" value="1"/>
</dbReference>
<dbReference type="InterPro" id="IPR055235">
    <property type="entry name" value="ASD1_cat"/>
</dbReference>
<reference evidence="7" key="1">
    <citation type="submission" date="2020-10" db="EMBL/GenBank/DDBJ databases">
        <authorList>
            <person name="Gilroy R."/>
        </authorList>
    </citation>
    <scope>NUCLEOTIDE SEQUENCE</scope>
    <source>
        <strain evidence="7">USAMLcec3-3695</strain>
    </source>
</reference>
<dbReference type="Proteomes" id="UP000824109">
    <property type="component" value="Unassembled WGS sequence"/>
</dbReference>
<keyword evidence="4" id="KW-0732">Signal</keyword>
<evidence type="ECO:0000313" key="8">
    <source>
        <dbReference type="Proteomes" id="UP000824109"/>
    </source>
</evidence>
<dbReference type="Gene3D" id="3.20.20.80">
    <property type="entry name" value="Glycosidases"/>
    <property type="match status" value="1"/>
</dbReference>
<dbReference type="Pfam" id="PF06964">
    <property type="entry name" value="Alpha-L-AF_C"/>
    <property type="match status" value="1"/>
</dbReference>
<feature type="domain" description="Alpha-L-arabinofuranosidase C-terminal" evidence="6">
    <location>
        <begin position="434"/>
        <end position="763"/>
    </location>
</feature>
<dbReference type="SUPFAM" id="SSF51445">
    <property type="entry name" value="(Trans)glycosidases"/>
    <property type="match status" value="1"/>
</dbReference>
<dbReference type="InterPro" id="IPR051563">
    <property type="entry name" value="Glycosyl_Hydrolase_51"/>
</dbReference>
<dbReference type="InterPro" id="IPR008979">
    <property type="entry name" value="Galactose-bd-like_sf"/>
</dbReference>
<dbReference type="Pfam" id="PF02018">
    <property type="entry name" value="CBM_4_9"/>
    <property type="match status" value="1"/>
</dbReference>
<dbReference type="InterPro" id="IPR003305">
    <property type="entry name" value="CenC_carb-bd"/>
</dbReference>
<dbReference type="InterPro" id="IPR010720">
    <property type="entry name" value="Alpha-L-AF_C"/>
</dbReference>
<comment type="similarity">
    <text evidence="2">Belongs to the glycosyl hydrolase 51 family.</text>
</comment>
<reference evidence="7" key="2">
    <citation type="journal article" date="2021" name="PeerJ">
        <title>Extensive microbial diversity within the chicken gut microbiome revealed by metagenomics and culture.</title>
        <authorList>
            <person name="Gilroy R."/>
            <person name="Ravi A."/>
            <person name="Getino M."/>
            <person name="Pursley I."/>
            <person name="Horton D.L."/>
            <person name="Alikhan N.F."/>
            <person name="Baker D."/>
            <person name="Gharbi K."/>
            <person name="Hall N."/>
            <person name="Watson M."/>
            <person name="Adriaenssens E.M."/>
            <person name="Foster-Nyarko E."/>
            <person name="Jarju S."/>
            <person name="Secka A."/>
            <person name="Antonio M."/>
            <person name="Oren A."/>
            <person name="Chaudhuri R.R."/>
            <person name="La Ragione R."/>
            <person name="Hildebrand F."/>
            <person name="Pallen M.J."/>
        </authorList>
    </citation>
    <scope>NUCLEOTIDE SEQUENCE</scope>
    <source>
        <strain evidence="7">USAMLcec3-3695</strain>
    </source>
</reference>
<name>A0A9D1MAI1_9FIRM</name>
<evidence type="ECO:0000256" key="1">
    <source>
        <dbReference type="ARBA" id="ARBA00001462"/>
    </source>
</evidence>
<organism evidence="7 8">
    <name type="scientific">Candidatus Ornithomonoglobus merdipullorum</name>
    <dbReference type="NCBI Taxonomy" id="2840895"/>
    <lineage>
        <taxon>Bacteria</taxon>
        <taxon>Bacillati</taxon>
        <taxon>Bacillota</taxon>
        <taxon>Clostridia</taxon>
        <taxon>Candidatus Ornithomonoglobus</taxon>
    </lineage>
</organism>
<comment type="catalytic activity">
    <reaction evidence="1">
        <text>Hydrolysis of terminal non-reducing alpha-L-arabinofuranoside residues in alpha-L-arabinosides.</text>
        <dbReference type="EC" id="3.2.1.55"/>
    </reaction>
</comment>
<dbReference type="GO" id="GO:0046373">
    <property type="term" value="P:L-arabinose metabolic process"/>
    <property type="evidence" value="ECO:0007669"/>
    <property type="project" value="InterPro"/>
</dbReference>
<gene>
    <name evidence="7" type="ORF">IAA61_02320</name>
</gene>
<dbReference type="SUPFAM" id="SSF51011">
    <property type="entry name" value="Glycosyl hydrolase domain"/>
    <property type="match status" value="1"/>
</dbReference>
<dbReference type="InterPro" id="IPR017853">
    <property type="entry name" value="GH"/>
</dbReference>
<dbReference type="GO" id="GO:0046556">
    <property type="term" value="F:alpha-L-arabinofuranosidase activity"/>
    <property type="evidence" value="ECO:0007669"/>
    <property type="project" value="UniProtKB-EC"/>
</dbReference>
<dbReference type="AlphaFoldDB" id="A0A9D1MAI1"/>
<dbReference type="PANTHER" id="PTHR31776:SF26">
    <property type="entry name" value="SECRETED ARABINOSIDASE"/>
    <property type="match status" value="1"/>
</dbReference>
<protein>
    <recommendedName>
        <fullName evidence="3">non-reducing end alpha-L-arabinofuranosidase</fullName>
        <ecNumber evidence="3">3.2.1.55</ecNumber>
    </recommendedName>
</protein>
<proteinExistence type="inferred from homology"/>
<dbReference type="EC" id="3.2.1.55" evidence="3"/>
<dbReference type="SMART" id="SM00813">
    <property type="entry name" value="Alpha-L-AF_C"/>
    <property type="match status" value="1"/>
</dbReference>
<dbReference type="EMBL" id="DVNB01000024">
    <property type="protein sequence ID" value="HIU56634.1"/>
    <property type="molecule type" value="Genomic_DNA"/>
</dbReference>
<dbReference type="SUPFAM" id="SSF49785">
    <property type="entry name" value="Galactose-binding domain-like"/>
    <property type="match status" value="1"/>
</dbReference>
<evidence type="ECO:0000256" key="5">
    <source>
        <dbReference type="ARBA" id="ARBA00022801"/>
    </source>
</evidence>